<accession>A0A318K498</accession>
<evidence type="ECO:0000313" key="1">
    <source>
        <dbReference type="EMBL" id="PXX66914.1"/>
    </source>
</evidence>
<dbReference type="Proteomes" id="UP000247569">
    <property type="component" value="Unassembled WGS sequence"/>
</dbReference>
<proteinExistence type="predicted"/>
<sequence length="326" mass="34943">MVASATDMSVPDVTVMRMSYQYSNLTGAIADKNCPLRGYLDHRFPNLKPVQADYRASAGTLLVEGNGASPGTVGAAFDYLLRFTLDPAYLPQTAIIAEPIFNRPNYLDAVTELAELAGHAHTRPLSEHTFTTAARASWALALCTELYRNPFVLPTSPLADPLRTGTFTVDTLLGLASADAVAQLRSLYTLAVTELAEILSAAPKRVTLGPTFAASLHCGADADLIVDGVLVELKTRLGSLNRKTGQRSDSLSLADIYQVIGYVLFDTTDTFAIHTVALYSARYGALHRWPLQQLLDTLAGAPVDLAAERATVSALLGAPKVPVEPR</sequence>
<evidence type="ECO:0000313" key="2">
    <source>
        <dbReference type="Proteomes" id="UP000247569"/>
    </source>
</evidence>
<dbReference type="EMBL" id="QJKF01000003">
    <property type="protein sequence ID" value="PXX66914.1"/>
    <property type="molecule type" value="Genomic_DNA"/>
</dbReference>
<protein>
    <submittedName>
        <fullName evidence="1">Uncharacterized protein</fullName>
    </submittedName>
</protein>
<organism evidence="1 2">
    <name type="scientific">Nocardia tenerifensis</name>
    <dbReference type="NCBI Taxonomy" id="228006"/>
    <lineage>
        <taxon>Bacteria</taxon>
        <taxon>Bacillati</taxon>
        <taxon>Actinomycetota</taxon>
        <taxon>Actinomycetes</taxon>
        <taxon>Mycobacteriales</taxon>
        <taxon>Nocardiaceae</taxon>
        <taxon>Nocardia</taxon>
    </lineage>
</organism>
<dbReference type="AlphaFoldDB" id="A0A318K498"/>
<reference evidence="1 2" key="1">
    <citation type="submission" date="2018-05" db="EMBL/GenBank/DDBJ databases">
        <title>Genomic Encyclopedia of Type Strains, Phase IV (KMG-IV): sequencing the most valuable type-strain genomes for metagenomic binning, comparative biology and taxonomic classification.</title>
        <authorList>
            <person name="Goeker M."/>
        </authorList>
    </citation>
    <scope>NUCLEOTIDE SEQUENCE [LARGE SCALE GENOMIC DNA]</scope>
    <source>
        <strain evidence="1 2">DSM 44704</strain>
    </source>
</reference>
<gene>
    <name evidence="1" type="ORF">DFR70_103669</name>
</gene>
<name>A0A318K498_9NOCA</name>
<keyword evidence="2" id="KW-1185">Reference proteome</keyword>
<comment type="caution">
    <text evidence="1">The sequence shown here is derived from an EMBL/GenBank/DDBJ whole genome shotgun (WGS) entry which is preliminary data.</text>
</comment>